<evidence type="ECO:0000313" key="2">
    <source>
        <dbReference type="EMBL" id="MBB3858928.1"/>
    </source>
</evidence>
<dbReference type="RefSeq" id="WP_183611135.1">
    <property type="nucleotide sequence ID" value="NZ_JACICY010000001.1"/>
</dbReference>
<gene>
    <name evidence="2" type="ORF">GGQ88_000168</name>
</gene>
<reference evidence="2 3" key="1">
    <citation type="submission" date="2020-08" db="EMBL/GenBank/DDBJ databases">
        <title>Genomic Encyclopedia of Type Strains, Phase IV (KMG-IV): sequencing the most valuable type-strain genomes for metagenomic binning, comparative biology and taxonomic classification.</title>
        <authorList>
            <person name="Goeker M."/>
        </authorList>
    </citation>
    <scope>NUCLEOTIDE SEQUENCE [LARGE SCALE GENOMIC DNA]</scope>
    <source>
        <strain evidence="2 3">DSM 14552</strain>
    </source>
</reference>
<keyword evidence="3" id="KW-1185">Reference proteome</keyword>
<keyword evidence="1" id="KW-1133">Transmembrane helix</keyword>
<evidence type="ECO:0000256" key="1">
    <source>
        <dbReference type="SAM" id="Phobius"/>
    </source>
</evidence>
<organism evidence="2 3">
    <name type="scientific">Novosphingobium hassiacum</name>
    <dbReference type="NCBI Taxonomy" id="173676"/>
    <lineage>
        <taxon>Bacteria</taxon>
        <taxon>Pseudomonadati</taxon>
        <taxon>Pseudomonadota</taxon>
        <taxon>Alphaproteobacteria</taxon>
        <taxon>Sphingomonadales</taxon>
        <taxon>Sphingomonadaceae</taxon>
        <taxon>Novosphingobium</taxon>
    </lineage>
</organism>
<dbReference type="Proteomes" id="UP000562395">
    <property type="component" value="Unassembled WGS sequence"/>
</dbReference>
<sequence>MAARLSIDKVTVAGIALLLMPLLTMVHEIGGHAATCLATGGKLTDLGAFYVECQSNGDTARRLVAVAGMAVDAVLGGVAFMVWRYMLRSDLARLVAWYVWISLLFSAAGYFLFSGVSGIGDLGPDADGGLGPLPNPLAWRAGFALFGLVAYVHLVRTGIKTLNSMIGQGPGSRAARQTIAHGFYIVLCLAAVLASLPNPVGLFITLASATAASFGGKAGLISIGFATRDDGRAGMFLVERSWVVFVIGLAVSLAFAAVLGPTIRFG</sequence>
<feature type="transmembrane region" description="Helical" evidence="1">
    <location>
        <begin position="62"/>
        <end position="83"/>
    </location>
</feature>
<dbReference type="AlphaFoldDB" id="A0A7W5ZTP9"/>
<keyword evidence="1" id="KW-0472">Membrane</keyword>
<feature type="transmembrane region" description="Helical" evidence="1">
    <location>
        <begin position="137"/>
        <end position="157"/>
    </location>
</feature>
<dbReference type="EMBL" id="JACICY010000001">
    <property type="protein sequence ID" value="MBB3858928.1"/>
    <property type="molecule type" value="Genomic_DNA"/>
</dbReference>
<feature type="transmembrane region" description="Helical" evidence="1">
    <location>
        <begin position="242"/>
        <end position="263"/>
    </location>
</feature>
<comment type="caution">
    <text evidence="2">The sequence shown here is derived from an EMBL/GenBank/DDBJ whole genome shotgun (WGS) entry which is preliminary data.</text>
</comment>
<feature type="transmembrane region" description="Helical" evidence="1">
    <location>
        <begin position="178"/>
        <end position="196"/>
    </location>
</feature>
<name>A0A7W5ZTP9_9SPHN</name>
<proteinExistence type="predicted"/>
<feature type="transmembrane region" description="Helical" evidence="1">
    <location>
        <begin position="95"/>
        <end position="117"/>
    </location>
</feature>
<evidence type="ECO:0000313" key="3">
    <source>
        <dbReference type="Proteomes" id="UP000562395"/>
    </source>
</evidence>
<keyword evidence="1" id="KW-0812">Transmembrane</keyword>
<protein>
    <submittedName>
        <fullName evidence="2">Uncharacterized protein</fullName>
    </submittedName>
</protein>
<accession>A0A7W5ZTP9</accession>